<keyword evidence="3" id="KW-1185">Reference proteome</keyword>
<dbReference type="RefSeq" id="WP_264789624.1">
    <property type="nucleotide sequence ID" value="NZ_AP026867.1"/>
</dbReference>
<protein>
    <recommendedName>
        <fullName evidence="4">Outer membrane protein beta-barrel domain-containing protein</fullName>
    </recommendedName>
</protein>
<evidence type="ECO:0008006" key="4">
    <source>
        <dbReference type="Google" id="ProtNLM"/>
    </source>
</evidence>
<evidence type="ECO:0000313" key="2">
    <source>
        <dbReference type="EMBL" id="BDS14410.1"/>
    </source>
</evidence>
<evidence type="ECO:0000313" key="3">
    <source>
        <dbReference type="Proteomes" id="UP001060919"/>
    </source>
</evidence>
<gene>
    <name evidence="2" type="ORF">AsAng_0051900</name>
</gene>
<proteinExistence type="predicted"/>
<keyword evidence="1" id="KW-0732">Signal</keyword>
<dbReference type="AlphaFoldDB" id="A0A916DW90"/>
<sequence length="189" mass="21217">MNVKKGLLLICCLMYSSVFFAQEKTRIHELGLSFNSGLDFGLIYKTGKANSLFRISTLFFNGTNSITHNSSHSFSNNSIGAGFSLGAEFRKNIASEFFFSYGFDAGLDYRGAKRLDPSQNQEVQHFISPTINLLLGVGYVLKKHLVFSLEVMPYFSYNISILEPSPSINHQIAYGFNINSVKFVVAYRF</sequence>
<accession>A0A916DW90</accession>
<feature type="chain" id="PRO_5037458958" description="Outer membrane protein beta-barrel domain-containing protein" evidence="1">
    <location>
        <begin position="22"/>
        <end position="189"/>
    </location>
</feature>
<dbReference type="EMBL" id="AP026867">
    <property type="protein sequence ID" value="BDS14410.1"/>
    <property type="molecule type" value="Genomic_DNA"/>
</dbReference>
<reference evidence="2" key="1">
    <citation type="submission" date="2022-09" db="EMBL/GenBank/DDBJ databases">
        <title>Aureispira anguillicida sp. nov., isolated from Leptocephalus of Japanese eel Anguilla japonica.</title>
        <authorList>
            <person name="Yuasa K."/>
            <person name="Mekata T."/>
            <person name="Ikunari K."/>
        </authorList>
    </citation>
    <scope>NUCLEOTIDE SEQUENCE</scope>
    <source>
        <strain evidence="2">EL160426</strain>
    </source>
</reference>
<evidence type="ECO:0000256" key="1">
    <source>
        <dbReference type="SAM" id="SignalP"/>
    </source>
</evidence>
<name>A0A916DW90_9BACT</name>
<dbReference type="KEGG" id="aup:AsAng_0051900"/>
<organism evidence="2 3">
    <name type="scientific">Aureispira anguillae</name>
    <dbReference type="NCBI Taxonomy" id="2864201"/>
    <lineage>
        <taxon>Bacteria</taxon>
        <taxon>Pseudomonadati</taxon>
        <taxon>Bacteroidota</taxon>
        <taxon>Saprospiria</taxon>
        <taxon>Saprospirales</taxon>
        <taxon>Saprospiraceae</taxon>
        <taxon>Aureispira</taxon>
    </lineage>
</organism>
<dbReference type="Proteomes" id="UP001060919">
    <property type="component" value="Chromosome"/>
</dbReference>
<feature type="signal peptide" evidence="1">
    <location>
        <begin position="1"/>
        <end position="21"/>
    </location>
</feature>